<evidence type="ECO:0000256" key="2">
    <source>
        <dbReference type="ARBA" id="ARBA00022692"/>
    </source>
</evidence>
<evidence type="ECO:0000259" key="7">
    <source>
        <dbReference type="Pfam" id="PF01957"/>
    </source>
</evidence>
<feature type="chain" id="PRO_5037195334" description="Serine protease" evidence="6">
    <location>
        <begin position="36"/>
        <end position="460"/>
    </location>
</feature>
<evidence type="ECO:0000259" key="8">
    <source>
        <dbReference type="Pfam" id="PF24961"/>
    </source>
</evidence>
<dbReference type="SUPFAM" id="SSF52096">
    <property type="entry name" value="ClpP/crotonase"/>
    <property type="match status" value="1"/>
</dbReference>
<dbReference type="InterPro" id="IPR052165">
    <property type="entry name" value="Membrane_assoc_protease"/>
</dbReference>
<keyword evidence="11" id="KW-1185">Reference proteome</keyword>
<feature type="domain" description="NfeD-like C-terminal" evidence="7">
    <location>
        <begin position="403"/>
        <end position="457"/>
    </location>
</feature>
<feature type="transmembrane region" description="Helical" evidence="5">
    <location>
        <begin position="354"/>
        <end position="375"/>
    </location>
</feature>
<dbReference type="CDD" id="cd07021">
    <property type="entry name" value="Clp_protease_NfeD_like"/>
    <property type="match status" value="1"/>
</dbReference>
<feature type="domain" description="NfeD integral membrane" evidence="8">
    <location>
        <begin position="259"/>
        <end position="373"/>
    </location>
</feature>
<comment type="subcellular location">
    <subcellularLocation>
        <location evidence="1">Membrane</location>
        <topology evidence="1">Multi-pass membrane protein</topology>
    </subcellularLocation>
</comment>
<dbReference type="Proteomes" id="UP000644756">
    <property type="component" value="Unassembled WGS sequence"/>
</dbReference>
<evidence type="ECO:0000313" key="10">
    <source>
        <dbReference type="EMBL" id="GGG10712.1"/>
    </source>
</evidence>
<accession>A0A917D4V2</accession>
<sequence length="460" mass="48740">MPSIRMKYWLTRVPLMLMLAVMMAAALVVPLTAAAASESTSSPAANGPAVYVIPVEQTIESGLQAFLERSYKEAEEAQAERVILVINTLGGRVDSADEIGNLIRSSSVPTVAYVQNNAISAGAYIALNAKQIVMNPAGSIGSAAVVDAAGTLIDNPKTISYWSQKMSTAAEMNGRDGSIAIAMVNPDAVVEIESLNVTKEKGEILTLSAQDALKAGYAEHLADSVDETLMWLGLDQRTVIELKPSPAEQIARWVTSPVIMTLLLIIGIAGVAIELIVPGFGLPGILGIVSFGLYFFGHYIAGFAGMESVVLFVVGIALLVIELFVPSFGILGILGITSLVSGVVMAAYDTSDALTSLLIAFVIAAVIVIIFTVIFKKRGVWNKFILSDRLTNEEGYVPAASKEMLLGKLGITLTPLRPSGTIEIGDERVDVVTSGEFVGNGKQVKVIKVEGTRVVVREVE</sequence>
<protein>
    <recommendedName>
        <fullName evidence="12">Serine protease</fullName>
    </recommendedName>
</protein>
<dbReference type="GO" id="GO:0005886">
    <property type="term" value="C:plasma membrane"/>
    <property type="evidence" value="ECO:0007669"/>
    <property type="project" value="TreeGrafter"/>
</dbReference>
<feature type="transmembrane region" description="Helical" evidence="5">
    <location>
        <begin position="328"/>
        <end position="348"/>
    </location>
</feature>
<proteinExistence type="predicted"/>
<dbReference type="InterPro" id="IPR056739">
    <property type="entry name" value="NfeD_membrane"/>
</dbReference>
<name>A0A917D4V2_9BACL</name>
<evidence type="ECO:0000256" key="3">
    <source>
        <dbReference type="ARBA" id="ARBA00022989"/>
    </source>
</evidence>
<evidence type="ECO:0000256" key="4">
    <source>
        <dbReference type="ARBA" id="ARBA00023136"/>
    </source>
</evidence>
<dbReference type="InterPro" id="IPR012340">
    <property type="entry name" value="NA-bd_OB-fold"/>
</dbReference>
<dbReference type="RefSeq" id="WP_229725300.1">
    <property type="nucleotide sequence ID" value="NZ_BMGR01000009.1"/>
</dbReference>
<evidence type="ECO:0000313" key="11">
    <source>
        <dbReference type="Proteomes" id="UP000644756"/>
    </source>
</evidence>
<dbReference type="InterPro" id="IPR056738">
    <property type="entry name" value="NfeD1b_N"/>
</dbReference>
<keyword evidence="3 5" id="KW-1133">Transmembrane helix</keyword>
<evidence type="ECO:0000259" key="9">
    <source>
        <dbReference type="Pfam" id="PF25145"/>
    </source>
</evidence>
<dbReference type="InterPro" id="IPR029045">
    <property type="entry name" value="ClpP/crotonase-like_dom_sf"/>
</dbReference>
<dbReference type="Pfam" id="PF25145">
    <property type="entry name" value="NfeD1b_N"/>
    <property type="match status" value="1"/>
</dbReference>
<evidence type="ECO:0008006" key="12">
    <source>
        <dbReference type="Google" id="ProtNLM"/>
    </source>
</evidence>
<feature type="signal peptide" evidence="6">
    <location>
        <begin position="1"/>
        <end position="35"/>
    </location>
</feature>
<dbReference type="AlphaFoldDB" id="A0A917D4V2"/>
<reference evidence="10" key="2">
    <citation type="submission" date="2020-09" db="EMBL/GenBank/DDBJ databases">
        <authorList>
            <person name="Sun Q."/>
            <person name="Zhou Y."/>
        </authorList>
    </citation>
    <scope>NUCLEOTIDE SEQUENCE</scope>
    <source>
        <strain evidence="10">CGMCC 1.12987</strain>
    </source>
</reference>
<dbReference type="Gene3D" id="3.90.226.10">
    <property type="entry name" value="2-enoyl-CoA Hydratase, Chain A, domain 1"/>
    <property type="match status" value="1"/>
</dbReference>
<evidence type="ECO:0000256" key="5">
    <source>
        <dbReference type="SAM" id="Phobius"/>
    </source>
</evidence>
<dbReference type="InterPro" id="IPR002810">
    <property type="entry name" value="NfeD-like_C"/>
</dbReference>
<evidence type="ECO:0000256" key="6">
    <source>
        <dbReference type="SAM" id="SignalP"/>
    </source>
</evidence>
<keyword evidence="4 5" id="KW-0472">Membrane</keyword>
<gene>
    <name evidence="10" type="primary">yqeZ</name>
    <name evidence="10" type="ORF">GCM10010916_29460</name>
</gene>
<dbReference type="Gene3D" id="2.40.50.140">
    <property type="entry name" value="Nucleic acid-binding proteins"/>
    <property type="match status" value="1"/>
</dbReference>
<dbReference type="PANTHER" id="PTHR33507:SF3">
    <property type="entry name" value="INNER MEMBRANE PROTEIN YBBJ"/>
    <property type="match status" value="1"/>
</dbReference>
<dbReference type="SUPFAM" id="SSF141322">
    <property type="entry name" value="NfeD domain-like"/>
    <property type="match status" value="1"/>
</dbReference>
<reference evidence="10" key="1">
    <citation type="journal article" date="2014" name="Int. J. Syst. Evol. Microbiol.">
        <title>Complete genome sequence of Corynebacterium casei LMG S-19264T (=DSM 44701T), isolated from a smear-ripened cheese.</title>
        <authorList>
            <consortium name="US DOE Joint Genome Institute (JGI-PGF)"/>
            <person name="Walter F."/>
            <person name="Albersmeier A."/>
            <person name="Kalinowski J."/>
            <person name="Ruckert C."/>
        </authorList>
    </citation>
    <scope>NUCLEOTIDE SEQUENCE</scope>
    <source>
        <strain evidence="10">CGMCC 1.12987</strain>
    </source>
</reference>
<dbReference type="EMBL" id="BMGR01000009">
    <property type="protein sequence ID" value="GGG10712.1"/>
    <property type="molecule type" value="Genomic_DNA"/>
</dbReference>
<dbReference type="Pfam" id="PF01957">
    <property type="entry name" value="NfeD"/>
    <property type="match status" value="1"/>
</dbReference>
<comment type="caution">
    <text evidence="10">The sequence shown here is derived from an EMBL/GenBank/DDBJ whole genome shotgun (WGS) entry which is preliminary data.</text>
</comment>
<keyword evidence="6" id="KW-0732">Signal</keyword>
<feature type="domain" description="NfeD1b N-terminal" evidence="9">
    <location>
        <begin position="50"/>
        <end position="240"/>
    </location>
</feature>
<feature type="transmembrane region" description="Helical" evidence="5">
    <location>
        <begin position="253"/>
        <end position="273"/>
    </location>
</feature>
<organism evidence="10 11">
    <name type="scientific">Paenibacillus abyssi</name>
    <dbReference type="NCBI Taxonomy" id="1340531"/>
    <lineage>
        <taxon>Bacteria</taxon>
        <taxon>Bacillati</taxon>
        <taxon>Bacillota</taxon>
        <taxon>Bacilli</taxon>
        <taxon>Bacillales</taxon>
        <taxon>Paenibacillaceae</taxon>
        <taxon>Paenibacillus</taxon>
    </lineage>
</organism>
<dbReference type="Pfam" id="PF24961">
    <property type="entry name" value="NfeD_membrane"/>
    <property type="match status" value="1"/>
</dbReference>
<feature type="transmembrane region" description="Helical" evidence="5">
    <location>
        <begin position="303"/>
        <end position="321"/>
    </location>
</feature>
<evidence type="ECO:0000256" key="1">
    <source>
        <dbReference type="ARBA" id="ARBA00004141"/>
    </source>
</evidence>
<keyword evidence="2 5" id="KW-0812">Transmembrane</keyword>
<dbReference type="PANTHER" id="PTHR33507">
    <property type="entry name" value="INNER MEMBRANE PROTEIN YBBJ"/>
    <property type="match status" value="1"/>
</dbReference>